<dbReference type="RefSeq" id="XP_014261538.2">
    <property type="nucleotide sequence ID" value="XM_014406052.2"/>
</dbReference>
<protein>
    <submittedName>
        <fullName evidence="2">Uncharacterized protein</fullName>
    </submittedName>
</protein>
<sequence>MSGDNNGLRDSFKAFVVLYVCIFQKHAIILDHEVLVTEGIVDSLSQALLEGRPSGSLLLTPQQLQQLQRFQVAQEQAGGALTLTLQQGGSGVAPQLVLAPQGFLTAGGGSGQPTAEHILHTSQQIGHTSIQHVLQSSISHVRQASILQSSLQLPATHTTQVTNTGELRNCSDKAVGSPVTSVGTPTSPFSPRSLTPSPSPTQRVVTPQPPVLQLFHQQATTRNAVQNSVAAQAAIKAKQPPQILPKPPGSGGSLTASNTVTKSAQTVAPQQNQIPQQGTLLLNQVLPNGAVLVQQQTSSGVQLILKSPPPQSQGKPGLVLANGGIQPQAVIVQGRTQAHQVLRFVPSQVQLQQIQTSSGPTIIAVPSPAPPRTATPSQPSPLALAQKKIKKKKKKEDEPTRLDLANLIKISGIDEEDVSPVVVQGQASTQNKTTSTSPRPSTPKQQLQQAQIQQHAIQQQQQLQQQVQHNQLQSQIQKQINPSQLLAQLQTPAQVC</sequence>
<accession>A0A8I6THQ2</accession>
<keyword evidence="3" id="KW-1185">Reference proteome</keyword>
<feature type="compositionally biased region" description="Low complexity" evidence="1">
    <location>
        <begin position="433"/>
        <end position="448"/>
    </location>
</feature>
<dbReference type="GeneID" id="106673768"/>
<proteinExistence type="predicted"/>
<dbReference type="OrthoDB" id="10575776at2759"/>
<dbReference type="EnsemblMetazoa" id="XM_014406052.2">
    <property type="protein sequence ID" value="XP_014261538.2"/>
    <property type="gene ID" value="LOC106673768"/>
</dbReference>
<feature type="region of interest" description="Disordered" evidence="1">
    <location>
        <begin position="236"/>
        <end position="257"/>
    </location>
</feature>
<feature type="region of interest" description="Disordered" evidence="1">
    <location>
        <begin position="159"/>
        <end position="206"/>
    </location>
</feature>
<organism evidence="2 3">
    <name type="scientific">Cimex lectularius</name>
    <name type="common">Bed bug</name>
    <name type="synonym">Acanthia lectularia</name>
    <dbReference type="NCBI Taxonomy" id="79782"/>
    <lineage>
        <taxon>Eukaryota</taxon>
        <taxon>Metazoa</taxon>
        <taxon>Ecdysozoa</taxon>
        <taxon>Arthropoda</taxon>
        <taxon>Hexapoda</taxon>
        <taxon>Insecta</taxon>
        <taxon>Pterygota</taxon>
        <taxon>Neoptera</taxon>
        <taxon>Paraneoptera</taxon>
        <taxon>Hemiptera</taxon>
        <taxon>Heteroptera</taxon>
        <taxon>Panheteroptera</taxon>
        <taxon>Cimicomorpha</taxon>
        <taxon>Cimicidae</taxon>
        <taxon>Cimex</taxon>
    </lineage>
</organism>
<evidence type="ECO:0000256" key="1">
    <source>
        <dbReference type="SAM" id="MobiDB-lite"/>
    </source>
</evidence>
<feature type="compositionally biased region" description="Low complexity" evidence="1">
    <location>
        <begin position="184"/>
        <end position="206"/>
    </location>
</feature>
<evidence type="ECO:0000313" key="2">
    <source>
        <dbReference type="EnsemblMetazoa" id="XP_014261538.2"/>
    </source>
</evidence>
<dbReference type="KEGG" id="clec:106673768"/>
<dbReference type="AlphaFoldDB" id="A0A8I6THQ2"/>
<reference evidence="2" key="1">
    <citation type="submission" date="2022-01" db="UniProtKB">
        <authorList>
            <consortium name="EnsemblMetazoa"/>
        </authorList>
    </citation>
    <scope>IDENTIFICATION</scope>
</reference>
<name>A0A8I6THQ2_CIMLE</name>
<dbReference type="Proteomes" id="UP000494040">
    <property type="component" value="Unassembled WGS sequence"/>
</dbReference>
<feature type="region of interest" description="Disordered" evidence="1">
    <location>
        <begin position="421"/>
        <end position="448"/>
    </location>
</feature>
<evidence type="ECO:0000313" key="3">
    <source>
        <dbReference type="Proteomes" id="UP000494040"/>
    </source>
</evidence>